<evidence type="ECO:0000256" key="1">
    <source>
        <dbReference type="ARBA" id="ARBA00004141"/>
    </source>
</evidence>
<keyword evidence="2 5" id="KW-0812">Transmembrane</keyword>
<evidence type="ECO:0000313" key="8">
    <source>
        <dbReference type="Proteomes" id="UP001410795"/>
    </source>
</evidence>
<comment type="subcellular location">
    <subcellularLocation>
        <location evidence="1">Membrane</location>
        <topology evidence="1">Multi-pass membrane protein</topology>
    </subcellularLocation>
</comment>
<dbReference type="EMBL" id="BAAAYV010000016">
    <property type="protein sequence ID" value="GAA3664275.1"/>
    <property type="molecule type" value="Genomic_DNA"/>
</dbReference>
<accession>A0ABP7BN57</accession>
<reference evidence="8" key="1">
    <citation type="journal article" date="2019" name="Int. J. Syst. Evol. Microbiol.">
        <title>The Global Catalogue of Microorganisms (GCM) 10K type strain sequencing project: providing services to taxonomists for standard genome sequencing and annotation.</title>
        <authorList>
            <consortium name="The Broad Institute Genomics Platform"/>
            <consortium name="The Broad Institute Genome Sequencing Center for Infectious Disease"/>
            <person name="Wu L."/>
            <person name="Ma J."/>
        </authorList>
    </citation>
    <scope>NUCLEOTIDE SEQUENCE [LARGE SCALE GENOMIC DNA]</scope>
    <source>
        <strain evidence="8">JCM 16546</strain>
    </source>
</reference>
<dbReference type="PANTHER" id="PTHR43027:SF2">
    <property type="entry name" value="TRANSPORT PERMEASE PROTEIN"/>
    <property type="match status" value="1"/>
</dbReference>
<feature type="transmembrane region" description="Helical" evidence="5">
    <location>
        <begin position="207"/>
        <end position="229"/>
    </location>
</feature>
<keyword evidence="3 5" id="KW-1133">Transmembrane helix</keyword>
<evidence type="ECO:0000256" key="2">
    <source>
        <dbReference type="ARBA" id="ARBA00022692"/>
    </source>
</evidence>
<evidence type="ECO:0000256" key="5">
    <source>
        <dbReference type="SAM" id="Phobius"/>
    </source>
</evidence>
<evidence type="ECO:0000256" key="3">
    <source>
        <dbReference type="ARBA" id="ARBA00022989"/>
    </source>
</evidence>
<keyword evidence="8" id="KW-1185">Reference proteome</keyword>
<organism evidence="7 8">
    <name type="scientific">Microbacterium marinilacus</name>
    <dbReference type="NCBI Taxonomy" id="415209"/>
    <lineage>
        <taxon>Bacteria</taxon>
        <taxon>Bacillati</taxon>
        <taxon>Actinomycetota</taxon>
        <taxon>Actinomycetes</taxon>
        <taxon>Micrococcales</taxon>
        <taxon>Microbacteriaceae</taxon>
        <taxon>Microbacterium</taxon>
    </lineage>
</organism>
<evidence type="ECO:0000259" key="6">
    <source>
        <dbReference type="Pfam" id="PF12698"/>
    </source>
</evidence>
<dbReference type="InterPro" id="IPR013525">
    <property type="entry name" value="ABC2_TM"/>
</dbReference>
<feature type="transmembrane region" description="Helical" evidence="5">
    <location>
        <begin position="122"/>
        <end position="143"/>
    </location>
</feature>
<name>A0ABP7BN57_9MICO</name>
<dbReference type="Proteomes" id="UP001410795">
    <property type="component" value="Unassembled WGS sequence"/>
</dbReference>
<evidence type="ECO:0000313" key="7">
    <source>
        <dbReference type="EMBL" id="GAA3664275.1"/>
    </source>
</evidence>
<dbReference type="Pfam" id="PF12698">
    <property type="entry name" value="ABC2_membrane_3"/>
    <property type="match status" value="1"/>
</dbReference>
<proteinExistence type="predicted"/>
<keyword evidence="4 5" id="KW-0472">Membrane</keyword>
<evidence type="ECO:0000256" key="4">
    <source>
        <dbReference type="ARBA" id="ARBA00023136"/>
    </source>
</evidence>
<feature type="domain" description="ABC-2 type transporter transmembrane" evidence="6">
    <location>
        <begin position="41"/>
        <end position="225"/>
    </location>
</feature>
<feature type="transmembrane region" description="Helical" evidence="5">
    <location>
        <begin position="155"/>
        <end position="173"/>
    </location>
</feature>
<dbReference type="PANTHER" id="PTHR43027">
    <property type="entry name" value="DOXORUBICIN RESISTANCE ABC TRANSPORTER PERMEASE PROTEIN DRRC-RELATED"/>
    <property type="match status" value="1"/>
</dbReference>
<feature type="transmembrane region" description="Helical" evidence="5">
    <location>
        <begin position="40"/>
        <end position="68"/>
    </location>
</feature>
<sequence length="235" mass="24984">MRAIALSELTQLFRNRLVAVTSILVPVLFAGVLIATQDNFGGSAIVAALISMTVAAMGTYITITTTLASRRQNLFLKRLRSTAVSDSAIITGLIAPLVVINIVQIAIILVFLAIVGDVPQNAPVVALAIVLLEAMFLGFALATSGLTNSPDHAQVTTLPVFFSAFGAAIWIAFTGSEELAFVKRLIPGGAATELAIEAWNGIDPVDIVPLVLPTLAWVFVAFVVASQLFRWEPRR</sequence>
<gene>
    <name evidence="7" type="ORF">GCM10022202_27840</name>
</gene>
<dbReference type="InterPro" id="IPR052902">
    <property type="entry name" value="ABC-2_transporter"/>
</dbReference>
<feature type="transmembrane region" description="Helical" evidence="5">
    <location>
        <begin position="89"/>
        <end position="116"/>
    </location>
</feature>
<protein>
    <submittedName>
        <fullName evidence="7">ABC transporter permease</fullName>
    </submittedName>
</protein>
<comment type="caution">
    <text evidence="7">The sequence shown here is derived from an EMBL/GenBank/DDBJ whole genome shotgun (WGS) entry which is preliminary data.</text>
</comment>
<feature type="transmembrane region" description="Helical" evidence="5">
    <location>
        <begin position="12"/>
        <end position="34"/>
    </location>
</feature>